<keyword evidence="4 7" id="KW-0812">Transmembrane</keyword>
<comment type="similarity">
    <text evidence="2">Belongs to the UPF0702 family.</text>
</comment>
<dbReference type="Proteomes" id="UP000195080">
    <property type="component" value="Chromosome"/>
</dbReference>
<organism evidence="10 11">
    <name type="scientific">Candidatus Enterococcus lemimoniae</name>
    <dbReference type="NCBI Taxonomy" id="1834167"/>
    <lineage>
        <taxon>Bacteria</taxon>
        <taxon>Bacillati</taxon>
        <taxon>Bacillota</taxon>
        <taxon>Bacilli</taxon>
        <taxon>Lactobacillales</taxon>
        <taxon>Enterococcaceae</taxon>
        <taxon>Enterococcus</taxon>
    </lineage>
</organism>
<keyword evidence="3" id="KW-1003">Cell membrane</keyword>
<evidence type="ECO:0000256" key="6">
    <source>
        <dbReference type="ARBA" id="ARBA00023136"/>
    </source>
</evidence>
<evidence type="ECO:0000256" key="5">
    <source>
        <dbReference type="ARBA" id="ARBA00022989"/>
    </source>
</evidence>
<gene>
    <name evidence="10" type="ORF">A5866_002202</name>
</gene>
<feature type="domain" description="YetF-like N-terminal transmembrane" evidence="9">
    <location>
        <begin position="5"/>
        <end position="78"/>
    </location>
</feature>
<feature type="domain" description="YetF C-terminal" evidence="8">
    <location>
        <begin position="82"/>
        <end position="199"/>
    </location>
</feature>
<evidence type="ECO:0000256" key="7">
    <source>
        <dbReference type="SAM" id="Phobius"/>
    </source>
</evidence>
<dbReference type="Pfam" id="PF04239">
    <property type="entry name" value="DUF421"/>
    <property type="match status" value="1"/>
</dbReference>
<protein>
    <recommendedName>
        <fullName evidence="12">DUF421 domain-containing protein</fullName>
    </recommendedName>
</protein>
<dbReference type="PANTHER" id="PTHR34582:SF6">
    <property type="entry name" value="UPF0702 TRANSMEMBRANE PROTEIN YCAP"/>
    <property type="match status" value="1"/>
</dbReference>
<dbReference type="InterPro" id="IPR023090">
    <property type="entry name" value="UPF0702_alpha/beta_dom_sf"/>
</dbReference>
<dbReference type="PANTHER" id="PTHR34582">
    <property type="entry name" value="UPF0702 TRANSMEMBRANE PROTEIN YCAP"/>
    <property type="match status" value="1"/>
</dbReference>
<feature type="transmembrane region" description="Helical" evidence="7">
    <location>
        <begin position="7"/>
        <end position="26"/>
    </location>
</feature>
<dbReference type="InterPro" id="IPR007353">
    <property type="entry name" value="DUF421"/>
</dbReference>
<evidence type="ECO:0000256" key="3">
    <source>
        <dbReference type="ARBA" id="ARBA00022475"/>
    </source>
</evidence>
<keyword evidence="6 7" id="KW-0472">Membrane</keyword>
<reference evidence="11" key="1">
    <citation type="submission" date="2017-05" db="EMBL/GenBank/DDBJ databases">
        <title>The Genome Sequence of EEnterococcus faecalis 9F2_4866.</title>
        <authorList>
            <consortium name="The Broad Institute Genomics Platform"/>
            <consortium name="The Broad Institute Genomic Center for Infectious Diseases"/>
            <person name="Earl A."/>
            <person name="Manson A."/>
            <person name="Schwartman J."/>
            <person name="Gilmore M."/>
            <person name="Abouelleil A."/>
            <person name="Cao P."/>
            <person name="Chapman S."/>
            <person name="Cusick C."/>
            <person name="Shea T."/>
            <person name="Young S."/>
            <person name="Neafsey D."/>
            <person name="Nusbaum C."/>
            <person name="Birren B."/>
        </authorList>
    </citation>
    <scope>NUCLEOTIDE SEQUENCE [LARGE SCALE GENOMIC DNA]</scope>
    <source>
        <strain evidence="11">12C11_DIV0727</strain>
    </source>
</reference>
<evidence type="ECO:0000313" key="11">
    <source>
        <dbReference type="Proteomes" id="UP000195080"/>
    </source>
</evidence>
<keyword evidence="5 7" id="KW-1133">Transmembrane helix</keyword>
<sequence>MQLYSPIIIKLGLGIICLIIQINLMGKGNLAPSSAMDQVQNYVLGGIIGGVIYNDSISVLQFVLVLIIWTLLVLTVKFAKEHNRYVKYVVDGRPITLIKDGKVDVNECLRCGISANELMFKLRANAIYEVENVKRAVLEQNGQLTMIEFGDESIRYPIIVDGQANYDVLELINKDIEWLTDQVQNEDYKGINEIYLGEYLSGKVKLYGYEQNKQ</sequence>
<evidence type="ECO:0000256" key="4">
    <source>
        <dbReference type="ARBA" id="ARBA00022692"/>
    </source>
</evidence>
<name>A0ABZ2T8C9_9ENTE</name>
<evidence type="ECO:0000259" key="8">
    <source>
        <dbReference type="Pfam" id="PF04239"/>
    </source>
</evidence>
<keyword evidence="11" id="KW-1185">Reference proteome</keyword>
<dbReference type="Gene3D" id="3.30.240.20">
    <property type="entry name" value="bsu07140 like domains"/>
    <property type="match status" value="2"/>
</dbReference>
<evidence type="ECO:0000256" key="2">
    <source>
        <dbReference type="ARBA" id="ARBA00006448"/>
    </source>
</evidence>
<dbReference type="EMBL" id="CP147248">
    <property type="protein sequence ID" value="WYJ87118.1"/>
    <property type="molecule type" value="Genomic_DNA"/>
</dbReference>
<evidence type="ECO:0000259" key="9">
    <source>
        <dbReference type="Pfam" id="PF20730"/>
    </source>
</evidence>
<dbReference type="RefSeq" id="WP_086445393.1">
    <property type="nucleotide sequence ID" value="NZ_CP147248.1"/>
</dbReference>
<accession>A0ABZ2T8C9</accession>
<evidence type="ECO:0000256" key="1">
    <source>
        <dbReference type="ARBA" id="ARBA00004651"/>
    </source>
</evidence>
<evidence type="ECO:0008006" key="12">
    <source>
        <dbReference type="Google" id="ProtNLM"/>
    </source>
</evidence>
<proteinExistence type="inferred from homology"/>
<evidence type="ECO:0000313" key="10">
    <source>
        <dbReference type="EMBL" id="WYJ87118.1"/>
    </source>
</evidence>
<dbReference type="InterPro" id="IPR048454">
    <property type="entry name" value="YetF_N"/>
</dbReference>
<reference evidence="10 11" key="2">
    <citation type="submission" date="2024-03" db="EMBL/GenBank/DDBJ databases">
        <title>The Genome Sequence of Enterococcus sp. DIV0727d.</title>
        <authorList>
            <consortium name="The Broad Institute Genomics Platform"/>
            <consortium name="The Broad Institute Microbial Omics Core"/>
            <consortium name="The Broad Institute Genomic Center for Infectious Diseases"/>
            <person name="Earl A."/>
            <person name="Manson A."/>
            <person name="Gilmore M."/>
            <person name="Schwartman J."/>
            <person name="Shea T."/>
            <person name="Abouelleil A."/>
            <person name="Cao P."/>
            <person name="Chapman S."/>
            <person name="Cusick C."/>
            <person name="Young S."/>
            <person name="Neafsey D."/>
            <person name="Nusbaum C."/>
            <person name="Birren B."/>
        </authorList>
    </citation>
    <scope>NUCLEOTIDE SEQUENCE [LARGE SCALE GENOMIC DNA]</scope>
    <source>
        <strain evidence="10 11">12C11_DIV0727</strain>
    </source>
</reference>
<feature type="transmembrane region" description="Helical" evidence="7">
    <location>
        <begin position="59"/>
        <end position="79"/>
    </location>
</feature>
<dbReference type="Pfam" id="PF20730">
    <property type="entry name" value="YetF_N"/>
    <property type="match status" value="1"/>
</dbReference>
<comment type="subcellular location">
    <subcellularLocation>
        <location evidence="1">Cell membrane</location>
        <topology evidence="1">Multi-pass membrane protein</topology>
    </subcellularLocation>
</comment>